<sequence length="262" mass="27423">MIRIEKVAVVFGASGGLGEATVVRVAQDYNVVVGYYRGESKAQKLVDGITKAGRKATALQVDMKDSESVRQFFMSAKQVWGRLDCIISATGPPITLGPLAEASPDHFKRVVETDIIGSFNIIKHGVPVLEPAAAATAGSDGSFPSILLFLTCAVQKTLDWDGLSFIPKMGVVGIVKQAARELGPKGIRVNGLAPGTINAGIVFDSFAADKYGAAVLENQGTQTPMGRRGEAHEIAEVAAFLVSPKASYVSGQIIGVDGGFSA</sequence>
<protein>
    <submittedName>
        <fullName evidence="3">Uncharacterized protein</fullName>
    </submittedName>
</protein>
<evidence type="ECO:0000256" key="2">
    <source>
        <dbReference type="ARBA" id="ARBA00023002"/>
    </source>
</evidence>
<gene>
    <name evidence="3" type="ORF">H2204_010288</name>
</gene>
<keyword evidence="2" id="KW-0560">Oxidoreductase</keyword>
<dbReference type="InterPro" id="IPR036291">
    <property type="entry name" value="NAD(P)-bd_dom_sf"/>
</dbReference>
<dbReference type="PANTHER" id="PTHR43639:SF1">
    <property type="entry name" value="SHORT-CHAIN DEHYDROGENASE_REDUCTASE FAMILY PROTEIN"/>
    <property type="match status" value="1"/>
</dbReference>
<evidence type="ECO:0000256" key="1">
    <source>
        <dbReference type="ARBA" id="ARBA00006484"/>
    </source>
</evidence>
<comment type="similarity">
    <text evidence="1">Belongs to the short-chain dehydrogenases/reductases (SDR) family.</text>
</comment>
<dbReference type="PANTHER" id="PTHR43639">
    <property type="entry name" value="OXIDOREDUCTASE, SHORT-CHAIN DEHYDROGENASE/REDUCTASE FAMILY (AFU_ORTHOLOGUE AFUA_5G02870)"/>
    <property type="match status" value="1"/>
</dbReference>
<dbReference type="SUPFAM" id="SSF51735">
    <property type="entry name" value="NAD(P)-binding Rossmann-fold domains"/>
    <property type="match status" value="1"/>
</dbReference>
<proteinExistence type="inferred from homology"/>
<comment type="caution">
    <text evidence="3">The sequence shown here is derived from an EMBL/GenBank/DDBJ whole genome shotgun (WGS) entry which is preliminary data.</text>
</comment>
<name>A0AA38XWG2_9EURO</name>
<dbReference type="PRINTS" id="PR00081">
    <property type="entry name" value="GDHRDH"/>
</dbReference>
<dbReference type="InterPro" id="IPR002347">
    <property type="entry name" value="SDR_fam"/>
</dbReference>
<reference evidence="3" key="1">
    <citation type="submission" date="2022-10" db="EMBL/GenBank/DDBJ databases">
        <title>Culturing micro-colonial fungi from biological soil crusts in the Mojave desert and describing Neophaeococcomyces mojavensis, and introducing the new genera and species Taxawa tesnikishii.</title>
        <authorList>
            <person name="Kurbessoian T."/>
            <person name="Stajich J.E."/>
        </authorList>
    </citation>
    <scope>NUCLEOTIDE SEQUENCE</scope>
    <source>
        <strain evidence="3">TK_35</strain>
    </source>
</reference>
<dbReference type="EMBL" id="JAPDRN010000085">
    <property type="protein sequence ID" value="KAJ9625989.1"/>
    <property type="molecule type" value="Genomic_DNA"/>
</dbReference>
<dbReference type="AlphaFoldDB" id="A0AA38XWG2"/>
<organism evidence="3 4">
    <name type="scientific">Knufia peltigerae</name>
    <dbReference type="NCBI Taxonomy" id="1002370"/>
    <lineage>
        <taxon>Eukaryota</taxon>
        <taxon>Fungi</taxon>
        <taxon>Dikarya</taxon>
        <taxon>Ascomycota</taxon>
        <taxon>Pezizomycotina</taxon>
        <taxon>Eurotiomycetes</taxon>
        <taxon>Chaetothyriomycetidae</taxon>
        <taxon>Chaetothyriales</taxon>
        <taxon>Trichomeriaceae</taxon>
        <taxon>Knufia</taxon>
    </lineage>
</organism>
<dbReference type="Proteomes" id="UP001172681">
    <property type="component" value="Unassembled WGS sequence"/>
</dbReference>
<dbReference type="Pfam" id="PF13561">
    <property type="entry name" value="adh_short_C2"/>
    <property type="match status" value="1"/>
</dbReference>
<dbReference type="GO" id="GO:0016491">
    <property type="term" value="F:oxidoreductase activity"/>
    <property type="evidence" value="ECO:0007669"/>
    <property type="project" value="UniProtKB-KW"/>
</dbReference>
<accession>A0AA38XWG2</accession>
<evidence type="ECO:0000313" key="3">
    <source>
        <dbReference type="EMBL" id="KAJ9625989.1"/>
    </source>
</evidence>
<evidence type="ECO:0000313" key="4">
    <source>
        <dbReference type="Proteomes" id="UP001172681"/>
    </source>
</evidence>
<dbReference type="Gene3D" id="3.40.50.720">
    <property type="entry name" value="NAD(P)-binding Rossmann-like Domain"/>
    <property type="match status" value="1"/>
</dbReference>
<keyword evidence="4" id="KW-1185">Reference proteome</keyword>